<reference key="1">
    <citation type="journal article" date="1996" name="Am. J. Vet. Res.">
        <title>Isolation and characterization of alpha 1-protease inhibitor from canine plasma.</title>
        <authorList>
            <person name="Melgarejo T."/>
            <person name="Williams D.A."/>
            <person name="Griffith G."/>
        </authorList>
    </citation>
    <scope>PROTEIN SEQUENCE</scope>
</reference>
<accession>Q9TR07</accession>
<dbReference type="AlphaFoldDB" id="Q9TR07"/>
<proteinExistence type="evidence at protein level"/>
<evidence type="ECO:0000256" key="1">
    <source>
        <dbReference type="SAM" id="MobiDB-lite"/>
    </source>
</evidence>
<sequence length="23" mass="2552">EGLQGDAVQETDDPEHQPAHHKI</sequence>
<name>Q9TR07_CANLF</name>
<feature type="compositionally biased region" description="Basic and acidic residues" evidence="1">
    <location>
        <begin position="14"/>
        <end position="23"/>
    </location>
</feature>
<feature type="region of interest" description="Disordered" evidence="1">
    <location>
        <begin position="1"/>
        <end position="23"/>
    </location>
</feature>
<organism>
    <name type="scientific">Canis lupus familiaris</name>
    <name type="common">Dog</name>
    <name type="synonym">Canis familiaris</name>
    <dbReference type="NCBI Taxonomy" id="9615"/>
    <lineage>
        <taxon>Eukaryota</taxon>
        <taxon>Metazoa</taxon>
        <taxon>Chordata</taxon>
        <taxon>Craniata</taxon>
        <taxon>Vertebrata</taxon>
        <taxon>Euteleostomi</taxon>
        <taxon>Mammalia</taxon>
        <taxon>Eutheria</taxon>
        <taxon>Laurasiatheria</taxon>
        <taxon>Carnivora</taxon>
        <taxon>Caniformia</taxon>
        <taxon>Canidae</taxon>
        <taxon>Canis</taxon>
    </lineage>
</organism>
<protein>
    <submittedName>
        <fullName>Alpha 1-protease inhibitor</fullName>
    </submittedName>
</protein>
<keyword id="KW-0903">Direct protein sequencing</keyword>